<evidence type="ECO:0000313" key="1">
    <source>
        <dbReference type="EMBL" id="SAL29646.1"/>
    </source>
</evidence>
<gene>
    <name evidence="1" type="ORF">AWB64_02541</name>
</gene>
<sequence>MVKAPREAGVDIVARKLGRMSFDLYAIKDYPHLHNPSAWEFISYDAGLTRSHTAFTSRRVWLGIYHFVSLVYYPATRSKSRLYGEKMFTRIRNAIVIATFGAVLSACGTTQMNMIDVQTATAKTLGLASSDEITISNVKYGQKNALGGQQVGYDATTSRGRRFSCTAFMIPGLTPLNPPTFNNGECHPRG</sequence>
<dbReference type="AlphaFoldDB" id="A0A158GC61"/>
<dbReference type="Proteomes" id="UP000054893">
    <property type="component" value="Unassembled WGS sequence"/>
</dbReference>
<dbReference type="EMBL" id="FCOC02000006">
    <property type="protein sequence ID" value="SAL29646.1"/>
    <property type="molecule type" value="Genomic_DNA"/>
</dbReference>
<name>A0A158GC61_CABSO</name>
<proteinExistence type="predicted"/>
<accession>A0A158GC61</accession>
<organism evidence="1 2">
    <name type="scientific">Caballeronia sordidicola</name>
    <name type="common">Burkholderia sordidicola</name>
    <dbReference type="NCBI Taxonomy" id="196367"/>
    <lineage>
        <taxon>Bacteria</taxon>
        <taxon>Pseudomonadati</taxon>
        <taxon>Pseudomonadota</taxon>
        <taxon>Betaproteobacteria</taxon>
        <taxon>Burkholderiales</taxon>
        <taxon>Burkholderiaceae</taxon>
        <taxon>Caballeronia</taxon>
    </lineage>
</organism>
<evidence type="ECO:0000313" key="2">
    <source>
        <dbReference type="Proteomes" id="UP000054893"/>
    </source>
</evidence>
<protein>
    <submittedName>
        <fullName evidence="1">LysR family transcriptional regulator</fullName>
    </submittedName>
</protein>
<reference evidence="1 2" key="1">
    <citation type="submission" date="2016-01" db="EMBL/GenBank/DDBJ databases">
        <authorList>
            <person name="Oliw E.H."/>
        </authorList>
    </citation>
    <scope>NUCLEOTIDE SEQUENCE [LARGE SCALE GENOMIC DNA]</scope>
    <source>
        <strain evidence="1">LMG 22029</strain>
    </source>
</reference>